<dbReference type="OMA" id="IANSSLW"/>
<dbReference type="GO" id="GO:0009982">
    <property type="term" value="F:pseudouridine synthase activity"/>
    <property type="evidence" value="ECO:0007669"/>
    <property type="project" value="InterPro"/>
</dbReference>
<name>K3WNU1_GLOUD</name>
<protein>
    <recommendedName>
        <fullName evidence="4">Pseudouridine synthase RsuA/RluA-like domain-containing protein</fullName>
    </recommendedName>
</protein>
<evidence type="ECO:0000256" key="3">
    <source>
        <dbReference type="SAM" id="MobiDB-lite"/>
    </source>
</evidence>
<reference evidence="5" key="3">
    <citation type="submission" date="2015-02" db="UniProtKB">
        <authorList>
            <consortium name="EnsemblProtists"/>
        </authorList>
    </citation>
    <scope>IDENTIFICATION</scope>
    <source>
        <strain evidence="5">DAOM BR144</strain>
    </source>
</reference>
<accession>K3WNU1</accession>
<dbReference type="PANTHER" id="PTHR21600">
    <property type="entry name" value="MITOCHONDRIAL RNA PSEUDOURIDINE SYNTHASE"/>
    <property type="match status" value="1"/>
</dbReference>
<dbReference type="CDD" id="cd02869">
    <property type="entry name" value="PseudoU_synth_RluA_like"/>
    <property type="match status" value="1"/>
</dbReference>
<evidence type="ECO:0000256" key="2">
    <source>
        <dbReference type="ARBA" id="ARBA00023235"/>
    </source>
</evidence>
<dbReference type="Gene3D" id="3.30.2350.10">
    <property type="entry name" value="Pseudouridine synthase"/>
    <property type="match status" value="1"/>
</dbReference>
<dbReference type="GO" id="GO:0003723">
    <property type="term" value="F:RNA binding"/>
    <property type="evidence" value="ECO:0007669"/>
    <property type="project" value="InterPro"/>
</dbReference>
<dbReference type="InterPro" id="IPR006145">
    <property type="entry name" value="PsdUridine_synth_RsuA/RluA"/>
</dbReference>
<dbReference type="InterPro" id="IPR020103">
    <property type="entry name" value="PsdUridine_synth_cat_dom_sf"/>
</dbReference>
<keyword evidence="6" id="KW-1185">Reference proteome</keyword>
<dbReference type="eggNOG" id="KOG1919">
    <property type="taxonomic scope" value="Eukaryota"/>
</dbReference>
<dbReference type="STRING" id="431595.K3WNU1"/>
<reference evidence="6" key="1">
    <citation type="journal article" date="2010" name="Genome Biol.">
        <title>Genome sequence of the necrotrophic plant pathogen Pythium ultimum reveals original pathogenicity mechanisms and effector repertoire.</title>
        <authorList>
            <person name="Levesque C.A."/>
            <person name="Brouwer H."/>
            <person name="Cano L."/>
            <person name="Hamilton J.P."/>
            <person name="Holt C."/>
            <person name="Huitema E."/>
            <person name="Raffaele S."/>
            <person name="Robideau G.P."/>
            <person name="Thines M."/>
            <person name="Win J."/>
            <person name="Zerillo M.M."/>
            <person name="Beakes G.W."/>
            <person name="Boore J.L."/>
            <person name="Busam D."/>
            <person name="Dumas B."/>
            <person name="Ferriera S."/>
            <person name="Fuerstenberg S.I."/>
            <person name="Gachon C.M."/>
            <person name="Gaulin E."/>
            <person name="Govers F."/>
            <person name="Grenville-Briggs L."/>
            <person name="Horner N."/>
            <person name="Hostetler J."/>
            <person name="Jiang R.H."/>
            <person name="Johnson J."/>
            <person name="Krajaejun T."/>
            <person name="Lin H."/>
            <person name="Meijer H.J."/>
            <person name="Moore B."/>
            <person name="Morris P."/>
            <person name="Phuntmart V."/>
            <person name="Puiu D."/>
            <person name="Shetty J."/>
            <person name="Stajich J.E."/>
            <person name="Tripathy S."/>
            <person name="Wawra S."/>
            <person name="van West P."/>
            <person name="Whitty B.R."/>
            <person name="Coutinho P.M."/>
            <person name="Henrissat B."/>
            <person name="Martin F."/>
            <person name="Thomas P.D."/>
            <person name="Tyler B.M."/>
            <person name="De Vries R.P."/>
            <person name="Kamoun S."/>
            <person name="Yandell M."/>
            <person name="Tisserat N."/>
            <person name="Buell C.R."/>
        </authorList>
    </citation>
    <scope>NUCLEOTIDE SEQUENCE</scope>
    <source>
        <strain evidence="6">DAOM:BR144</strain>
    </source>
</reference>
<proteinExistence type="predicted"/>
<dbReference type="VEuPathDB" id="FungiDB:PYU1_G006621"/>
<dbReference type="PANTHER" id="PTHR21600:SF91">
    <property type="entry name" value="DUAL-SPECIFICITY RNA PSEUDOURIDINE SYNTHASE RLUA"/>
    <property type="match status" value="1"/>
</dbReference>
<dbReference type="AlphaFoldDB" id="K3WNU1"/>
<organism evidence="5 6">
    <name type="scientific">Globisporangium ultimum (strain ATCC 200006 / CBS 805.95 / DAOM BR144)</name>
    <name type="common">Pythium ultimum</name>
    <dbReference type="NCBI Taxonomy" id="431595"/>
    <lineage>
        <taxon>Eukaryota</taxon>
        <taxon>Sar</taxon>
        <taxon>Stramenopiles</taxon>
        <taxon>Oomycota</taxon>
        <taxon>Peronosporomycetes</taxon>
        <taxon>Pythiales</taxon>
        <taxon>Pythiaceae</taxon>
        <taxon>Globisporangium</taxon>
    </lineage>
</organism>
<feature type="domain" description="Pseudouridine synthase RsuA/RluA-like" evidence="4">
    <location>
        <begin position="193"/>
        <end position="352"/>
    </location>
</feature>
<keyword evidence="1" id="KW-0819">tRNA processing</keyword>
<keyword evidence="2" id="KW-0413">Isomerase</keyword>
<dbReference type="SUPFAM" id="SSF55120">
    <property type="entry name" value="Pseudouridine synthase"/>
    <property type="match status" value="1"/>
</dbReference>
<dbReference type="EMBL" id="GL376635">
    <property type="status" value="NOT_ANNOTATED_CDS"/>
    <property type="molecule type" value="Genomic_DNA"/>
</dbReference>
<dbReference type="EnsemblProtists" id="PYU1_T006633">
    <property type="protein sequence ID" value="PYU1_T006633"/>
    <property type="gene ID" value="PYU1_G006621"/>
</dbReference>
<feature type="compositionally biased region" description="Basic and acidic residues" evidence="3">
    <location>
        <begin position="8"/>
        <end position="20"/>
    </location>
</feature>
<evidence type="ECO:0000259" key="4">
    <source>
        <dbReference type="Pfam" id="PF00849"/>
    </source>
</evidence>
<reference evidence="6" key="2">
    <citation type="submission" date="2010-04" db="EMBL/GenBank/DDBJ databases">
        <authorList>
            <person name="Buell R."/>
            <person name="Hamilton J."/>
            <person name="Hostetler J."/>
        </authorList>
    </citation>
    <scope>NUCLEOTIDE SEQUENCE [LARGE SCALE GENOMIC DNA]</scope>
    <source>
        <strain evidence="6">DAOM:BR144</strain>
    </source>
</reference>
<dbReference type="Proteomes" id="UP000019132">
    <property type="component" value="Unassembled WGS sequence"/>
</dbReference>
<dbReference type="InParanoid" id="K3WNU1"/>
<dbReference type="InterPro" id="IPR050188">
    <property type="entry name" value="RluA_PseudoU_synthase"/>
</dbReference>
<evidence type="ECO:0000256" key="1">
    <source>
        <dbReference type="ARBA" id="ARBA00022694"/>
    </source>
</evidence>
<evidence type="ECO:0000313" key="6">
    <source>
        <dbReference type="Proteomes" id="UP000019132"/>
    </source>
</evidence>
<feature type="region of interest" description="Disordered" evidence="3">
    <location>
        <begin position="1"/>
        <end position="20"/>
    </location>
</feature>
<evidence type="ECO:0000313" key="5">
    <source>
        <dbReference type="EnsemblProtists" id="PYU1_T006633"/>
    </source>
</evidence>
<sequence>MSRKRKLEHHDHEDGVRSTSDRVNTEVAALLAAAFSQLKMPACVLTSGQLHQLLRDPVSRKKGAAAAEMLKLKAQPRLAPGVYSSDFAIKLFHKYIKPSTRHVASGDNGGLDSTEAVAGVLVAAMQHELASTTDPKQYRHILKVTQPETSATDKPHSLHRDRMLFHTREFAQLTGEYEKQGSKLTFLYRDDAIVVVDKPANVLSVDGNDAQDISIQQRIRSMCLDARMVHRLDYETSGILAIAMTKTAAQHLNAQFRARTVKKTYYARVLGHVEEEEGTIELAMGPHATEKLVQVVYQDREADKETSPLWTKTHWKRVATTKVDGNADGDSTLMQLKPVTGKTHQLRVHMQHLGHPILGDSLYSPERVRHKAPRLCLHAAKLELLHPVTNQELTFESPCPF</sequence>
<dbReference type="HOGENOM" id="CLU_678791_0_0_1"/>
<dbReference type="GO" id="GO:0000455">
    <property type="term" value="P:enzyme-directed rRNA pseudouridine synthesis"/>
    <property type="evidence" value="ECO:0007669"/>
    <property type="project" value="TreeGrafter"/>
</dbReference>
<dbReference type="GO" id="GO:0008033">
    <property type="term" value="P:tRNA processing"/>
    <property type="evidence" value="ECO:0007669"/>
    <property type="project" value="UniProtKB-KW"/>
</dbReference>
<dbReference type="Pfam" id="PF00849">
    <property type="entry name" value="PseudoU_synth_2"/>
    <property type="match status" value="1"/>
</dbReference>